<feature type="transmembrane region" description="Helical" evidence="7">
    <location>
        <begin position="250"/>
        <end position="272"/>
    </location>
</feature>
<feature type="transmembrane region" description="Helical" evidence="7">
    <location>
        <begin position="51"/>
        <end position="72"/>
    </location>
</feature>
<keyword evidence="2 7" id="KW-0812">Transmembrane</keyword>
<feature type="compositionally biased region" description="Polar residues" evidence="6">
    <location>
        <begin position="303"/>
        <end position="315"/>
    </location>
</feature>
<dbReference type="PANTHER" id="PTHR33048:SF149">
    <property type="entry name" value="UBID FAMILY DECARBOXYLASE"/>
    <property type="match status" value="1"/>
</dbReference>
<evidence type="ECO:0000313" key="9">
    <source>
        <dbReference type="EMBL" id="KAF2682669.1"/>
    </source>
</evidence>
<dbReference type="PANTHER" id="PTHR33048">
    <property type="entry name" value="PTH11-LIKE INTEGRAL MEMBRANE PROTEIN (AFU_ORTHOLOGUE AFUA_5G11245)"/>
    <property type="match status" value="1"/>
</dbReference>
<accession>A0A6G1IXQ0</accession>
<feature type="transmembrane region" description="Helical" evidence="7">
    <location>
        <begin position="216"/>
        <end position="238"/>
    </location>
</feature>
<keyword evidence="4 7" id="KW-0472">Membrane</keyword>
<feature type="transmembrane region" description="Helical" evidence="7">
    <location>
        <begin position="179"/>
        <end position="204"/>
    </location>
</feature>
<organism evidence="9 10">
    <name type="scientific">Lentithecium fluviatile CBS 122367</name>
    <dbReference type="NCBI Taxonomy" id="1168545"/>
    <lineage>
        <taxon>Eukaryota</taxon>
        <taxon>Fungi</taxon>
        <taxon>Dikarya</taxon>
        <taxon>Ascomycota</taxon>
        <taxon>Pezizomycotina</taxon>
        <taxon>Dothideomycetes</taxon>
        <taxon>Pleosporomycetidae</taxon>
        <taxon>Pleosporales</taxon>
        <taxon>Massarineae</taxon>
        <taxon>Lentitheciaceae</taxon>
        <taxon>Lentithecium</taxon>
    </lineage>
</organism>
<evidence type="ECO:0000256" key="6">
    <source>
        <dbReference type="SAM" id="MobiDB-lite"/>
    </source>
</evidence>
<protein>
    <recommendedName>
        <fullName evidence="8">Rhodopsin domain-containing protein</fullName>
    </recommendedName>
</protein>
<dbReference type="InterPro" id="IPR052337">
    <property type="entry name" value="SAT4-like"/>
</dbReference>
<feature type="domain" description="Rhodopsin" evidence="8">
    <location>
        <begin position="32"/>
        <end position="273"/>
    </location>
</feature>
<evidence type="ECO:0000259" key="8">
    <source>
        <dbReference type="Pfam" id="PF20684"/>
    </source>
</evidence>
<feature type="region of interest" description="Disordered" evidence="6">
    <location>
        <begin position="303"/>
        <end position="362"/>
    </location>
</feature>
<gene>
    <name evidence="9" type="ORF">K458DRAFT_390591</name>
</gene>
<reference evidence="9" key="1">
    <citation type="journal article" date="2020" name="Stud. Mycol.">
        <title>101 Dothideomycetes genomes: a test case for predicting lifestyles and emergence of pathogens.</title>
        <authorList>
            <person name="Haridas S."/>
            <person name="Albert R."/>
            <person name="Binder M."/>
            <person name="Bloem J."/>
            <person name="Labutti K."/>
            <person name="Salamov A."/>
            <person name="Andreopoulos B."/>
            <person name="Baker S."/>
            <person name="Barry K."/>
            <person name="Bills G."/>
            <person name="Bluhm B."/>
            <person name="Cannon C."/>
            <person name="Castanera R."/>
            <person name="Culley D."/>
            <person name="Daum C."/>
            <person name="Ezra D."/>
            <person name="Gonzalez J."/>
            <person name="Henrissat B."/>
            <person name="Kuo A."/>
            <person name="Liang C."/>
            <person name="Lipzen A."/>
            <person name="Lutzoni F."/>
            <person name="Magnuson J."/>
            <person name="Mondo S."/>
            <person name="Nolan M."/>
            <person name="Ohm R."/>
            <person name="Pangilinan J."/>
            <person name="Park H.-J."/>
            <person name="Ramirez L."/>
            <person name="Alfaro M."/>
            <person name="Sun H."/>
            <person name="Tritt A."/>
            <person name="Yoshinaga Y."/>
            <person name="Zwiers L.-H."/>
            <person name="Turgeon B."/>
            <person name="Goodwin S."/>
            <person name="Spatafora J."/>
            <person name="Crous P."/>
            <person name="Grigoriev I."/>
        </authorList>
    </citation>
    <scope>NUCLEOTIDE SEQUENCE</scope>
    <source>
        <strain evidence="9">CBS 122367</strain>
    </source>
</reference>
<dbReference type="GO" id="GO:0016020">
    <property type="term" value="C:membrane"/>
    <property type="evidence" value="ECO:0007669"/>
    <property type="project" value="UniProtKB-SubCell"/>
</dbReference>
<sequence>MGGQGFEMSFQQQLTTQSWSLYGVGMFVILLRTYARWRRAGSASLLAPDDWLMMTAVPAFYTILIVCLNVIATGGGSNMFLPEEFDTFTEEDIKERIKGSKIVLVSEQGMLNVIWTLKACMLFMYARMTQGTRHRKYIQWLAIYVALGWVAVEVTFFTACRPFQGYWGVPPPDPQCTTYQHYAIVQAVFNLSSDFGILIVPLPVIASLTLPLKQKIVLGIVFSMGAFVIIAAILTKYYNLSDVYDTAYMLWYIREASVAILVANLPGIWPLLREHVCFLRSNVSHGTGSTHLPRFASKYGQSSKVTRSRITTRPSPGSDDDIELGPTFSKLTSRSMKSLDVSEERKSHFGRKLGDTRRGSLESDERALNDLEGGGWGKLNLEVHVDKTIEVHEHRASRDQSRGLGMGVTGVEAPKTTIEGPEGEVVNKPTLM</sequence>
<evidence type="ECO:0000256" key="7">
    <source>
        <dbReference type="SAM" id="Phobius"/>
    </source>
</evidence>
<evidence type="ECO:0000256" key="5">
    <source>
        <dbReference type="ARBA" id="ARBA00038359"/>
    </source>
</evidence>
<feature type="transmembrane region" description="Helical" evidence="7">
    <location>
        <begin position="19"/>
        <end position="35"/>
    </location>
</feature>
<evidence type="ECO:0000256" key="4">
    <source>
        <dbReference type="ARBA" id="ARBA00023136"/>
    </source>
</evidence>
<comment type="subcellular location">
    <subcellularLocation>
        <location evidence="1">Membrane</location>
        <topology evidence="1">Multi-pass membrane protein</topology>
    </subcellularLocation>
</comment>
<evidence type="ECO:0000256" key="2">
    <source>
        <dbReference type="ARBA" id="ARBA00022692"/>
    </source>
</evidence>
<proteinExistence type="inferred from homology"/>
<dbReference type="EMBL" id="MU005586">
    <property type="protein sequence ID" value="KAF2682669.1"/>
    <property type="molecule type" value="Genomic_DNA"/>
</dbReference>
<comment type="similarity">
    <text evidence="5">Belongs to the SAT4 family.</text>
</comment>
<dbReference type="OrthoDB" id="3903189at2759"/>
<evidence type="ECO:0000256" key="3">
    <source>
        <dbReference type="ARBA" id="ARBA00022989"/>
    </source>
</evidence>
<dbReference type="Proteomes" id="UP000799291">
    <property type="component" value="Unassembled WGS sequence"/>
</dbReference>
<evidence type="ECO:0000256" key="1">
    <source>
        <dbReference type="ARBA" id="ARBA00004141"/>
    </source>
</evidence>
<dbReference type="InterPro" id="IPR049326">
    <property type="entry name" value="Rhodopsin_dom_fungi"/>
</dbReference>
<dbReference type="Pfam" id="PF20684">
    <property type="entry name" value="Fung_rhodopsin"/>
    <property type="match status" value="1"/>
</dbReference>
<dbReference type="AlphaFoldDB" id="A0A6G1IXQ0"/>
<evidence type="ECO:0000313" key="10">
    <source>
        <dbReference type="Proteomes" id="UP000799291"/>
    </source>
</evidence>
<keyword evidence="3 7" id="KW-1133">Transmembrane helix</keyword>
<name>A0A6G1IXQ0_9PLEO</name>
<feature type="region of interest" description="Disordered" evidence="6">
    <location>
        <begin position="412"/>
        <end position="432"/>
    </location>
</feature>
<feature type="transmembrane region" description="Helical" evidence="7">
    <location>
        <begin position="138"/>
        <end position="159"/>
    </location>
</feature>
<feature type="compositionally biased region" description="Basic and acidic residues" evidence="6">
    <location>
        <begin position="340"/>
        <end position="362"/>
    </location>
</feature>
<keyword evidence="10" id="KW-1185">Reference proteome</keyword>